<comment type="caution">
    <text evidence="2">The sequence shown here is derived from an EMBL/GenBank/DDBJ whole genome shotgun (WGS) entry which is preliminary data.</text>
</comment>
<accession>A0A427YKZ2</accession>
<dbReference type="AlphaFoldDB" id="A0A427YKZ2"/>
<keyword evidence="3" id="KW-1185">Reference proteome</keyword>
<dbReference type="EMBL" id="RSCD01000007">
    <property type="protein sequence ID" value="RSH91740.1"/>
    <property type="molecule type" value="Genomic_DNA"/>
</dbReference>
<proteinExistence type="predicted"/>
<evidence type="ECO:0000313" key="3">
    <source>
        <dbReference type="Proteomes" id="UP000279259"/>
    </source>
</evidence>
<feature type="region of interest" description="Disordered" evidence="1">
    <location>
        <begin position="280"/>
        <end position="354"/>
    </location>
</feature>
<name>A0A427YKZ2_9TREE</name>
<feature type="compositionally biased region" description="Polar residues" evidence="1">
    <location>
        <begin position="298"/>
        <end position="323"/>
    </location>
</feature>
<gene>
    <name evidence="2" type="ORF">EHS25_009109</name>
</gene>
<feature type="compositionally biased region" description="Polar residues" evidence="1">
    <location>
        <begin position="42"/>
        <end position="66"/>
    </location>
</feature>
<feature type="region of interest" description="Disordered" evidence="1">
    <location>
        <begin position="35"/>
        <end position="72"/>
    </location>
</feature>
<sequence length="354" mass="38069">MNFQHNPPAPETFIPDALDSITETSMYASGITPTVEYRSGYSDPQHQYQHQHENGQSGPSDQSDQNDPGLMQGKLYTGTGHCCVHGCTEPSHLYFAGSPQDGMFYGVKESCASRTWAGVPPPTEGAPDESILRWYALDGDSCTTNAPVVDETGNTMEWQQGPSGAFQMDTVPGKDILASLEAPVETLGPLEPLEAHMQANTDSTTNTTSTTNTINTINTAHTWQHIPEEVTFQEALSAAAATYVPLQPVPPASMPTYKYRQGQIAYLANKIVELNSWTPSSRSLKRASTCPTLDEEVSTSVSLRQSQTWPAGTAQPAETQPTLPGTGAAGSTDVVPTHRPAPYHDESGPSESQL</sequence>
<evidence type="ECO:0000256" key="1">
    <source>
        <dbReference type="SAM" id="MobiDB-lite"/>
    </source>
</evidence>
<evidence type="ECO:0000313" key="2">
    <source>
        <dbReference type="EMBL" id="RSH91740.1"/>
    </source>
</evidence>
<organism evidence="2 3">
    <name type="scientific">Saitozyma podzolica</name>
    <dbReference type="NCBI Taxonomy" id="1890683"/>
    <lineage>
        <taxon>Eukaryota</taxon>
        <taxon>Fungi</taxon>
        <taxon>Dikarya</taxon>
        <taxon>Basidiomycota</taxon>
        <taxon>Agaricomycotina</taxon>
        <taxon>Tremellomycetes</taxon>
        <taxon>Tremellales</taxon>
        <taxon>Trimorphomycetaceae</taxon>
        <taxon>Saitozyma</taxon>
    </lineage>
</organism>
<protein>
    <submittedName>
        <fullName evidence="2">Uncharacterized protein</fullName>
    </submittedName>
</protein>
<dbReference type="OrthoDB" id="10341370at2759"/>
<reference evidence="2 3" key="1">
    <citation type="submission" date="2018-11" db="EMBL/GenBank/DDBJ databases">
        <title>Genome sequence of Saitozyma podzolica DSM 27192.</title>
        <authorList>
            <person name="Aliyu H."/>
            <person name="Gorte O."/>
            <person name="Ochsenreither K."/>
        </authorList>
    </citation>
    <scope>NUCLEOTIDE SEQUENCE [LARGE SCALE GENOMIC DNA]</scope>
    <source>
        <strain evidence="2 3">DSM 27192</strain>
    </source>
</reference>
<dbReference type="Proteomes" id="UP000279259">
    <property type="component" value="Unassembled WGS sequence"/>
</dbReference>